<dbReference type="EMBL" id="FMIK01000065">
    <property type="protein sequence ID" value="SCM07936.1"/>
    <property type="molecule type" value="Genomic_DNA"/>
</dbReference>
<protein>
    <submittedName>
        <fullName evidence="1">Uncharacterized protein</fullName>
    </submittedName>
</protein>
<evidence type="ECO:0000313" key="2">
    <source>
        <dbReference type="Proteomes" id="UP000242164"/>
    </source>
</evidence>
<gene>
    <name evidence="1" type="ORF">BCB44BAC_04497</name>
</gene>
<comment type="caution">
    <text evidence="1">The sequence shown here is derived from an EMBL/GenBank/DDBJ whole genome shotgun (WGS) entry which is preliminary data.</text>
</comment>
<accession>A0AAX2CNL4</accession>
<dbReference type="AlphaFoldDB" id="A0AAX2CNL4"/>
<evidence type="ECO:0000313" key="1">
    <source>
        <dbReference type="EMBL" id="SCM07936.1"/>
    </source>
</evidence>
<dbReference type="Proteomes" id="UP000242164">
    <property type="component" value="Unassembled WGS sequence"/>
</dbReference>
<name>A0AAX2CNL4_9BACI</name>
<sequence length="54" mass="6631">MELFLWIIVFILLGHIVCIKLDLKHLEKSLDNYKQIMDIQNQKIDETWRYINKL</sequence>
<reference evidence="1 2" key="1">
    <citation type="submission" date="2016-08" db="EMBL/GenBank/DDBJ databases">
        <authorList>
            <person name="Loux V."/>
            <person name="Rue O."/>
        </authorList>
    </citation>
    <scope>NUCLEOTIDE SEQUENCE [LARGE SCALE GENOMIC DNA]</scope>
    <source>
        <strain evidence="1 2">AFSSA_08CEB44bac</strain>
    </source>
</reference>
<organism evidence="1 2">
    <name type="scientific">Bacillus cytotoxicus</name>
    <dbReference type="NCBI Taxonomy" id="580165"/>
    <lineage>
        <taxon>Bacteria</taxon>
        <taxon>Bacillati</taxon>
        <taxon>Bacillota</taxon>
        <taxon>Bacilli</taxon>
        <taxon>Bacillales</taxon>
        <taxon>Bacillaceae</taxon>
        <taxon>Bacillus</taxon>
        <taxon>Bacillus cereus group</taxon>
    </lineage>
</organism>
<proteinExistence type="predicted"/>